<reference evidence="1 2" key="1">
    <citation type="submission" date="2018-06" db="EMBL/GenBank/DDBJ databases">
        <authorList>
            <consortium name="Pathogen Informatics"/>
            <person name="Doyle S."/>
        </authorList>
    </citation>
    <scope>NUCLEOTIDE SEQUENCE [LARGE SCALE GENOMIC DNA]</scope>
    <source>
        <strain evidence="1 2">NCTC9381</strain>
    </source>
</reference>
<dbReference type="EC" id="3.4.15.5" evidence="1"/>
<dbReference type="GO" id="GO:0005829">
    <property type="term" value="C:cytosol"/>
    <property type="evidence" value="ECO:0007669"/>
    <property type="project" value="TreeGrafter"/>
</dbReference>
<dbReference type="InterPro" id="IPR045090">
    <property type="entry name" value="Pept_M3A_M3B"/>
</dbReference>
<gene>
    <name evidence="1" type="primary">dcp_1</name>
    <name evidence="1" type="ORF">NCTC9381_02681</name>
</gene>
<keyword evidence="1" id="KW-0378">Hydrolase</keyword>
<dbReference type="AlphaFoldDB" id="A0A379AFT9"/>
<sequence>MNARQNPFFSVSTLPYQTPPFDQIEEQDFLPALQAGIEEKRQEIEAIALNSDAPSFFNTYEGAGEERTTAQPGESGVQCHDLGAYPARICSRWMRRLRLSSPALNDDIMLNRPAVFAARCGLSAAR</sequence>
<dbReference type="PANTHER" id="PTHR43660">
    <property type="entry name" value="DIPEPTIDYL CARBOXYPEPTIDASE"/>
    <property type="match status" value="1"/>
</dbReference>
<dbReference type="GO" id="GO:0004222">
    <property type="term" value="F:metalloendopeptidase activity"/>
    <property type="evidence" value="ECO:0007669"/>
    <property type="project" value="InterPro"/>
</dbReference>
<accession>A0A379AFT9</accession>
<dbReference type="GO" id="GO:0006508">
    <property type="term" value="P:proteolysis"/>
    <property type="evidence" value="ECO:0007669"/>
    <property type="project" value="InterPro"/>
</dbReference>
<proteinExistence type="predicted"/>
<dbReference type="PANTHER" id="PTHR43660:SF1">
    <property type="entry name" value="DIPEPTIDYL CARBOXYPEPTIDASE"/>
    <property type="match status" value="1"/>
</dbReference>
<dbReference type="Proteomes" id="UP000254640">
    <property type="component" value="Unassembled WGS sequence"/>
</dbReference>
<keyword evidence="1" id="KW-0121">Carboxypeptidase</keyword>
<keyword evidence="1" id="KW-0645">Protease</keyword>
<evidence type="ECO:0000313" key="1">
    <source>
        <dbReference type="EMBL" id="SUB16765.1"/>
    </source>
</evidence>
<organism evidence="1 2">
    <name type="scientific">Enterobacter agglomerans</name>
    <name type="common">Erwinia herbicola</name>
    <name type="synonym">Pantoea agglomerans</name>
    <dbReference type="NCBI Taxonomy" id="549"/>
    <lineage>
        <taxon>Bacteria</taxon>
        <taxon>Pseudomonadati</taxon>
        <taxon>Pseudomonadota</taxon>
        <taxon>Gammaproteobacteria</taxon>
        <taxon>Enterobacterales</taxon>
        <taxon>Erwiniaceae</taxon>
        <taxon>Pantoea</taxon>
        <taxon>Pantoea agglomerans group</taxon>
    </lineage>
</organism>
<evidence type="ECO:0000313" key="2">
    <source>
        <dbReference type="Proteomes" id="UP000254640"/>
    </source>
</evidence>
<dbReference type="GO" id="GO:0004180">
    <property type="term" value="F:carboxypeptidase activity"/>
    <property type="evidence" value="ECO:0007669"/>
    <property type="project" value="UniProtKB-KW"/>
</dbReference>
<protein>
    <submittedName>
        <fullName evidence="1">Peptidyl-dipeptidase dcp</fullName>
        <ecNumber evidence="1">3.4.15.5</ecNumber>
    </submittedName>
</protein>
<dbReference type="GO" id="GO:0008241">
    <property type="term" value="F:peptidyl-dipeptidase activity"/>
    <property type="evidence" value="ECO:0007669"/>
    <property type="project" value="UniProtKB-EC"/>
</dbReference>
<name>A0A379AFT9_ENTAG</name>
<dbReference type="Gene3D" id="1.10.1370.40">
    <property type="match status" value="1"/>
</dbReference>
<dbReference type="EMBL" id="UGSO01000001">
    <property type="protein sequence ID" value="SUB16765.1"/>
    <property type="molecule type" value="Genomic_DNA"/>
</dbReference>
<keyword evidence="2" id="KW-1185">Reference proteome</keyword>